<evidence type="ECO:0000256" key="1">
    <source>
        <dbReference type="ARBA" id="ARBA00022741"/>
    </source>
</evidence>
<dbReference type="PANTHER" id="PTHR27005">
    <property type="entry name" value="WALL-ASSOCIATED RECEPTOR KINASE-LIKE 21"/>
    <property type="match status" value="1"/>
</dbReference>
<comment type="caution">
    <text evidence="5">The sequence shown here is derived from an EMBL/GenBank/DDBJ whole genome shotgun (WGS) entry which is preliminary data.</text>
</comment>
<organism evidence="5 6">
    <name type="scientific">Stephania yunnanensis</name>
    <dbReference type="NCBI Taxonomy" id="152371"/>
    <lineage>
        <taxon>Eukaryota</taxon>
        <taxon>Viridiplantae</taxon>
        <taxon>Streptophyta</taxon>
        <taxon>Embryophyta</taxon>
        <taxon>Tracheophyta</taxon>
        <taxon>Spermatophyta</taxon>
        <taxon>Magnoliopsida</taxon>
        <taxon>Ranunculales</taxon>
        <taxon>Menispermaceae</taxon>
        <taxon>Menispermoideae</taxon>
        <taxon>Cissampelideae</taxon>
        <taxon>Stephania</taxon>
    </lineage>
</organism>
<dbReference type="Pfam" id="PF07714">
    <property type="entry name" value="PK_Tyr_Ser-Thr"/>
    <property type="match status" value="1"/>
</dbReference>
<dbReference type="Gene3D" id="1.10.510.10">
    <property type="entry name" value="Transferase(Phosphotransferase) domain 1"/>
    <property type="match status" value="2"/>
</dbReference>
<keyword evidence="2" id="KW-0067">ATP-binding</keyword>
<dbReference type="Proteomes" id="UP001420932">
    <property type="component" value="Unassembled WGS sequence"/>
</dbReference>
<dbReference type="PANTHER" id="PTHR27005:SF466">
    <property type="entry name" value="NON-FUNCTIONAL PSEUDOKINASE ZED1-LIKE"/>
    <property type="match status" value="1"/>
</dbReference>
<dbReference type="Pfam" id="PF00069">
    <property type="entry name" value="Pkinase"/>
    <property type="match status" value="1"/>
</dbReference>
<dbReference type="AlphaFoldDB" id="A0AAP0F6V6"/>
<evidence type="ECO:0000259" key="4">
    <source>
        <dbReference type="PROSITE" id="PS50011"/>
    </source>
</evidence>
<dbReference type="InterPro" id="IPR001245">
    <property type="entry name" value="Ser-Thr/Tyr_kinase_cat_dom"/>
</dbReference>
<feature type="chain" id="PRO_5043055490" description="Protein kinase domain-containing protein" evidence="3">
    <location>
        <begin position="19"/>
        <end position="455"/>
    </location>
</feature>
<keyword evidence="6" id="KW-1185">Reference proteome</keyword>
<reference evidence="5 6" key="1">
    <citation type="submission" date="2024-01" db="EMBL/GenBank/DDBJ databases">
        <title>Genome assemblies of Stephania.</title>
        <authorList>
            <person name="Yang L."/>
        </authorList>
    </citation>
    <scope>NUCLEOTIDE SEQUENCE [LARGE SCALE GENOMIC DNA]</scope>
    <source>
        <strain evidence="5">YNDBR</strain>
        <tissue evidence="5">Leaf</tissue>
    </source>
</reference>
<evidence type="ECO:0000313" key="6">
    <source>
        <dbReference type="Proteomes" id="UP001420932"/>
    </source>
</evidence>
<keyword evidence="3" id="KW-0732">Signal</keyword>
<accession>A0AAP0F6V6</accession>
<dbReference type="GO" id="GO:0004674">
    <property type="term" value="F:protein serine/threonine kinase activity"/>
    <property type="evidence" value="ECO:0007669"/>
    <property type="project" value="TreeGrafter"/>
</dbReference>
<feature type="domain" description="Protein kinase" evidence="4">
    <location>
        <begin position="1"/>
        <end position="446"/>
    </location>
</feature>
<evidence type="ECO:0000256" key="3">
    <source>
        <dbReference type="SAM" id="SignalP"/>
    </source>
</evidence>
<dbReference type="Gene3D" id="3.30.200.20">
    <property type="entry name" value="Phosphorylase Kinase, domain 1"/>
    <property type="match status" value="1"/>
</dbReference>
<sequence>MMKDLLHFVMVLTIGCEGDLFWRCFDSYFADVAIYCIWKTQLSLGSILQFDTKVDLQNKLGITSSSPSPDNVVGGNDHHWEPLSWESRLRIATEIADSVAYLHNFDSMPIVHRNIKPTNIVLDSQDVTRLCGFSLCIPIPLGETHLNLDIIEGTNNFLAPEYAISGRLSEKADVYSFGVVLVEMLVERDFIAWHKAYMLGLFRSMKSKGSVTDHSLENNKMFLKELTRAFDGKCNPILIFSAKDLAKATCNYDPGLIILQNGFSDLYKGKHGTTNDRPILVEKFSYKWWSDIRERIINELVVLSQINHKHVVKLLGCCLETELPILVYEYSLEGTVGYVDPMYFATSRVSEKADVYSFGLVLLEILAGKSLSKLNEEYPDFENQTWCLIAQADLLRQVVDPKIKEVTEQMCDLQLEAYANLIIRCTRGNEDERPEMIEVAKELRRICKASQVQPQ</sequence>
<dbReference type="GO" id="GO:0007166">
    <property type="term" value="P:cell surface receptor signaling pathway"/>
    <property type="evidence" value="ECO:0007669"/>
    <property type="project" value="InterPro"/>
</dbReference>
<protein>
    <recommendedName>
        <fullName evidence="4">Protein kinase domain-containing protein</fullName>
    </recommendedName>
</protein>
<keyword evidence="1" id="KW-0547">Nucleotide-binding</keyword>
<name>A0AAP0F6V6_9MAGN</name>
<dbReference type="InterPro" id="IPR000719">
    <property type="entry name" value="Prot_kinase_dom"/>
</dbReference>
<dbReference type="InterPro" id="IPR011009">
    <property type="entry name" value="Kinase-like_dom_sf"/>
</dbReference>
<dbReference type="GO" id="GO:0005886">
    <property type="term" value="C:plasma membrane"/>
    <property type="evidence" value="ECO:0007669"/>
    <property type="project" value="TreeGrafter"/>
</dbReference>
<dbReference type="SUPFAM" id="SSF56112">
    <property type="entry name" value="Protein kinase-like (PK-like)"/>
    <property type="match status" value="2"/>
</dbReference>
<gene>
    <name evidence="5" type="ORF">Syun_022367</name>
</gene>
<dbReference type="SMART" id="SM00220">
    <property type="entry name" value="S_TKc"/>
    <property type="match status" value="1"/>
</dbReference>
<dbReference type="PROSITE" id="PS50011">
    <property type="entry name" value="PROTEIN_KINASE_DOM"/>
    <property type="match status" value="1"/>
</dbReference>
<evidence type="ECO:0000256" key="2">
    <source>
        <dbReference type="ARBA" id="ARBA00022840"/>
    </source>
</evidence>
<feature type="signal peptide" evidence="3">
    <location>
        <begin position="1"/>
        <end position="18"/>
    </location>
</feature>
<dbReference type="InterPro" id="IPR045274">
    <property type="entry name" value="WAK-like"/>
</dbReference>
<evidence type="ECO:0000313" key="5">
    <source>
        <dbReference type="EMBL" id="KAK9106356.1"/>
    </source>
</evidence>
<dbReference type="GO" id="GO:0005524">
    <property type="term" value="F:ATP binding"/>
    <property type="evidence" value="ECO:0007669"/>
    <property type="project" value="UniProtKB-KW"/>
</dbReference>
<dbReference type="EMBL" id="JBBNAF010000010">
    <property type="protein sequence ID" value="KAK9106356.1"/>
    <property type="molecule type" value="Genomic_DNA"/>
</dbReference>
<proteinExistence type="predicted"/>
<dbReference type="PROSITE" id="PS51257">
    <property type="entry name" value="PROKAR_LIPOPROTEIN"/>
    <property type="match status" value="1"/>
</dbReference>